<dbReference type="RefSeq" id="WP_064952568.1">
    <property type="nucleotide sequence ID" value="NZ_LZJS01000107.1"/>
</dbReference>
<accession>A0A1A2S435</accession>
<dbReference type="Proteomes" id="UP000093861">
    <property type="component" value="Unassembled WGS sequence"/>
</dbReference>
<evidence type="ECO:0000313" key="1">
    <source>
        <dbReference type="EMBL" id="OBH58770.1"/>
    </source>
</evidence>
<comment type="caution">
    <text evidence="1">The sequence shown here is derived from an EMBL/GenBank/DDBJ whole genome shotgun (WGS) entry which is preliminary data.</text>
</comment>
<sequence>MSMAHNSPIDFESMSDLTLAVTLLELARELARRHGTRGANRRLARRRTSIGRLERWVAAELDRSVAI</sequence>
<dbReference type="AlphaFoldDB" id="A0A1A2S435"/>
<reference evidence="1 2" key="1">
    <citation type="submission" date="2016-06" db="EMBL/GenBank/DDBJ databases">
        <authorList>
            <person name="Kjaerup R.B."/>
            <person name="Dalgaard T.S."/>
            <person name="Juul-Madsen H.R."/>
        </authorList>
    </citation>
    <scope>NUCLEOTIDE SEQUENCE [LARGE SCALE GENOMIC DNA]</scope>
    <source>
        <strain evidence="1 2">E2464</strain>
    </source>
</reference>
<organism evidence="1 2">
    <name type="scientific">Mycobacterium colombiense</name>
    <dbReference type="NCBI Taxonomy" id="339268"/>
    <lineage>
        <taxon>Bacteria</taxon>
        <taxon>Bacillati</taxon>
        <taxon>Actinomycetota</taxon>
        <taxon>Actinomycetes</taxon>
        <taxon>Mycobacteriales</taxon>
        <taxon>Mycobacteriaceae</taxon>
        <taxon>Mycobacterium</taxon>
        <taxon>Mycobacterium avium complex (MAC)</taxon>
    </lineage>
</organism>
<name>A0A1A2S435_9MYCO</name>
<protein>
    <submittedName>
        <fullName evidence="1">Uncharacterized protein</fullName>
    </submittedName>
</protein>
<dbReference type="EMBL" id="LZJS01000107">
    <property type="protein sequence ID" value="OBH58770.1"/>
    <property type="molecule type" value="Genomic_DNA"/>
</dbReference>
<evidence type="ECO:0000313" key="2">
    <source>
        <dbReference type="Proteomes" id="UP000093861"/>
    </source>
</evidence>
<gene>
    <name evidence="1" type="ORF">A5685_05160</name>
</gene>
<proteinExistence type="predicted"/>